<accession>A0AAV6IUC9</accession>
<dbReference type="EMBL" id="JACTNZ010000009">
    <property type="protein sequence ID" value="KAG5532437.1"/>
    <property type="molecule type" value="Genomic_DNA"/>
</dbReference>
<proteinExistence type="predicted"/>
<dbReference type="Proteomes" id="UP000823749">
    <property type="component" value="Chromosome 9"/>
</dbReference>
<comment type="caution">
    <text evidence="1">The sequence shown here is derived from an EMBL/GenBank/DDBJ whole genome shotgun (WGS) entry which is preliminary data.</text>
</comment>
<reference evidence="1" key="1">
    <citation type="submission" date="2020-08" db="EMBL/GenBank/DDBJ databases">
        <title>Plant Genome Project.</title>
        <authorList>
            <person name="Zhang R.-G."/>
        </authorList>
    </citation>
    <scope>NUCLEOTIDE SEQUENCE</scope>
    <source>
        <strain evidence="1">WSP0</strain>
        <tissue evidence="1">Leaf</tissue>
    </source>
</reference>
<protein>
    <recommendedName>
        <fullName evidence="3">Secreted protein</fullName>
    </recommendedName>
</protein>
<name>A0AAV6IUC9_9ERIC</name>
<keyword evidence="2" id="KW-1185">Reference proteome</keyword>
<evidence type="ECO:0000313" key="2">
    <source>
        <dbReference type="Proteomes" id="UP000823749"/>
    </source>
</evidence>
<evidence type="ECO:0000313" key="1">
    <source>
        <dbReference type="EMBL" id="KAG5532437.1"/>
    </source>
</evidence>
<dbReference type="AlphaFoldDB" id="A0AAV6IUC9"/>
<sequence length="90" mass="10421">MSAELVAIGAPLKLWISSSFVSFSAFCMRQRLCCLLQQTTHLSFPTVSMRLRPKRTCSGVEFFGGFHIKQFFYLFLFLRRPHLLNLCNLD</sequence>
<evidence type="ECO:0008006" key="3">
    <source>
        <dbReference type="Google" id="ProtNLM"/>
    </source>
</evidence>
<organism evidence="1 2">
    <name type="scientific">Rhododendron griersonianum</name>
    <dbReference type="NCBI Taxonomy" id="479676"/>
    <lineage>
        <taxon>Eukaryota</taxon>
        <taxon>Viridiplantae</taxon>
        <taxon>Streptophyta</taxon>
        <taxon>Embryophyta</taxon>
        <taxon>Tracheophyta</taxon>
        <taxon>Spermatophyta</taxon>
        <taxon>Magnoliopsida</taxon>
        <taxon>eudicotyledons</taxon>
        <taxon>Gunneridae</taxon>
        <taxon>Pentapetalae</taxon>
        <taxon>asterids</taxon>
        <taxon>Ericales</taxon>
        <taxon>Ericaceae</taxon>
        <taxon>Ericoideae</taxon>
        <taxon>Rhodoreae</taxon>
        <taxon>Rhododendron</taxon>
    </lineage>
</organism>
<gene>
    <name evidence="1" type="ORF">RHGRI_026916</name>
</gene>